<keyword evidence="1" id="KW-0812">Transmembrane</keyword>
<proteinExistence type="predicted"/>
<protein>
    <submittedName>
        <fullName evidence="2">Uncharacterized protein</fullName>
    </submittedName>
</protein>
<dbReference type="EMBL" id="JAUHHV010000002">
    <property type="protein sequence ID" value="KAK1432270.1"/>
    <property type="molecule type" value="Genomic_DNA"/>
</dbReference>
<comment type="caution">
    <text evidence="2">The sequence shown here is derived from an EMBL/GenBank/DDBJ whole genome shotgun (WGS) entry which is preliminary data.</text>
</comment>
<keyword evidence="3" id="KW-1185">Reference proteome</keyword>
<dbReference type="AlphaFoldDB" id="A0AAD8NY58"/>
<dbReference type="Proteomes" id="UP001229421">
    <property type="component" value="Unassembled WGS sequence"/>
</dbReference>
<name>A0AAD8NY58_TARER</name>
<evidence type="ECO:0000313" key="3">
    <source>
        <dbReference type="Proteomes" id="UP001229421"/>
    </source>
</evidence>
<keyword evidence="1" id="KW-0472">Membrane</keyword>
<gene>
    <name evidence="2" type="ORF">QVD17_09165</name>
</gene>
<sequence length="80" mass="9388">MLTKASAFSLMFHLHLAPNFFYIHGGTNTFSPMIIYQWIVETSLLCPMIIYQWIVETSLLCRFHSMIRECYLIPSGRDQL</sequence>
<keyword evidence="1" id="KW-1133">Transmembrane helix</keyword>
<feature type="transmembrane region" description="Helical" evidence="1">
    <location>
        <begin position="35"/>
        <end position="54"/>
    </location>
</feature>
<reference evidence="2" key="1">
    <citation type="journal article" date="2023" name="bioRxiv">
        <title>Improved chromosome-level genome assembly for marigold (Tagetes erecta).</title>
        <authorList>
            <person name="Jiang F."/>
            <person name="Yuan L."/>
            <person name="Wang S."/>
            <person name="Wang H."/>
            <person name="Xu D."/>
            <person name="Wang A."/>
            <person name="Fan W."/>
        </authorList>
    </citation>
    <scope>NUCLEOTIDE SEQUENCE</scope>
    <source>
        <strain evidence="2">WSJ</strain>
        <tissue evidence="2">Leaf</tissue>
    </source>
</reference>
<accession>A0AAD8NY58</accession>
<organism evidence="2 3">
    <name type="scientific">Tagetes erecta</name>
    <name type="common">African marigold</name>
    <dbReference type="NCBI Taxonomy" id="13708"/>
    <lineage>
        <taxon>Eukaryota</taxon>
        <taxon>Viridiplantae</taxon>
        <taxon>Streptophyta</taxon>
        <taxon>Embryophyta</taxon>
        <taxon>Tracheophyta</taxon>
        <taxon>Spermatophyta</taxon>
        <taxon>Magnoliopsida</taxon>
        <taxon>eudicotyledons</taxon>
        <taxon>Gunneridae</taxon>
        <taxon>Pentapetalae</taxon>
        <taxon>asterids</taxon>
        <taxon>campanulids</taxon>
        <taxon>Asterales</taxon>
        <taxon>Asteraceae</taxon>
        <taxon>Asteroideae</taxon>
        <taxon>Heliantheae alliance</taxon>
        <taxon>Tageteae</taxon>
        <taxon>Tagetes</taxon>
    </lineage>
</organism>
<evidence type="ECO:0000256" key="1">
    <source>
        <dbReference type="SAM" id="Phobius"/>
    </source>
</evidence>
<evidence type="ECO:0000313" key="2">
    <source>
        <dbReference type="EMBL" id="KAK1432270.1"/>
    </source>
</evidence>